<feature type="compositionally biased region" description="Basic and acidic residues" evidence="1">
    <location>
        <begin position="464"/>
        <end position="474"/>
    </location>
</feature>
<feature type="compositionally biased region" description="Basic and acidic residues" evidence="1">
    <location>
        <begin position="152"/>
        <end position="164"/>
    </location>
</feature>
<feature type="compositionally biased region" description="Basic and acidic residues" evidence="1">
    <location>
        <begin position="637"/>
        <end position="649"/>
    </location>
</feature>
<feature type="region of interest" description="Disordered" evidence="1">
    <location>
        <begin position="665"/>
        <end position="709"/>
    </location>
</feature>
<feature type="compositionally biased region" description="Basic and acidic residues" evidence="1">
    <location>
        <begin position="376"/>
        <end position="429"/>
    </location>
</feature>
<feature type="compositionally biased region" description="Polar residues" evidence="1">
    <location>
        <begin position="667"/>
        <end position="677"/>
    </location>
</feature>
<dbReference type="AlphaFoldDB" id="A0A0F7UAN1"/>
<feature type="compositionally biased region" description="Basic and acidic residues" evidence="1">
    <location>
        <begin position="678"/>
        <end position="695"/>
    </location>
</feature>
<name>A0A0F7UAN1_NEOCL</name>
<feature type="region of interest" description="Disordered" evidence="1">
    <location>
        <begin position="1"/>
        <end position="200"/>
    </location>
</feature>
<feature type="compositionally biased region" description="Acidic residues" evidence="1">
    <location>
        <begin position="430"/>
        <end position="439"/>
    </location>
</feature>
<organism evidence="2">
    <name type="scientific">Neospora caninum (strain Liverpool)</name>
    <dbReference type="NCBI Taxonomy" id="572307"/>
    <lineage>
        <taxon>Eukaryota</taxon>
        <taxon>Sar</taxon>
        <taxon>Alveolata</taxon>
        <taxon>Apicomplexa</taxon>
        <taxon>Conoidasida</taxon>
        <taxon>Coccidia</taxon>
        <taxon>Eucoccidiorida</taxon>
        <taxon>Eimeriorina</taxon>
        <taxon>Sarcocystidae</taxon>
        <taxon>Neospora</taxon>
    </lineage>
</organism>
<dbReference type="EMBL" id="LN714479">
    <property type="protein sequence ID" value="CEL65432.1"/>
    <property type="molecule type" value="Genomic_DNA"/>
</dbReference>
<feature type="compositionally biased region" description="Basic and acidic residues" evidence="1">
    <location>
        <begin position="185"/>
        <end position="194"/>
    </location>
</feature>
<sequence>MDPLGRRLQRRLPTLPAPPVSASCLSACTRGQEQDAPLPAISMRAFGTDLGSSQKVKRSERSPSEEREAGLCAREASAGAVPRLAIDTLQGVGQHASRSKTQDVPRESEKTQSPGFERTDSGASGKETADPSPRSVDSAESCSVDDSAGAFTERREEGFPEQARRHGGGVEGEGCGEPAGVSRKPSTDRVEVSREAPSSLEVACGHVRIAAEEDNAMQLGNPSAGSAAGAKRGACVSGPVPGLVPRPPRLSLPASPAGPGDAEISEGGLTRRRAEEERRRMEALLSSTSEVMSRRLEVLKESMETKEAIIDQLLSRCRRQEEDLASTRALFASVAAENAKLRKELESQKQHMEKKEADLSARVARSHRQVSPFQSRPEETGEELGQRMRQADPENARDPSRGRAGNDRRAKGNRERRRGCGESMRRQLSDELEPDAEAERDDHCASSAFRLDSLPPGSEEEGEEHTQGLEKQADVRNLLPSQTERRRSPQREWWGIDEEEDGREVKSKEAKRAGRTRKDRLPAIRKYDSFRMQCSSSGSLEAPESAGASSESQGASRVSSLTRRPSRSRTAGASSASDPDSQDNGTSDVSSSVRKPSAYAAFRRWQKSGREEARRKRRRARTAFRREGSDGCASRAQTREKSLSGSKRETEEWLFSWLLQQYRRNRSTPSEPLSSAGSRHESRENEERDETKSNREAGSQRFEGENPGDTRLKAAHLLCPNVWWWCSPAALHNQA</sequence>
<feature type="compositionally biased region" description="Basic and acidic residues" evidence="1">
    <location>
        <begin position="272"/>
        <end position="282"/>
    </location>
</feature>
<feature type="compositionally biased region" description="Basic and acidic residues" evidence="1">
    <location>
        <begin position="342"/>
        <end position="359"/>
    </location>
</feature>
<feature type="compositionally biased region" description="Polar residues" evidence="1">
    <location>
        <begin position="578"/>
        <end position="594"/>
    </location>
</feature>
<reference evidence="2" key="1">
    <citation type="journal article" date="2015" name="PLoS ONE">
        <title>Comprehensive Evaluation of Toxoplasma gondii VEG and Neospora caninum LIV Genomes with Tachyzoite Stage Transcriptome and Proteome Defines Novel Transcript Features.</title>
        <authorList>
            <person name="Ramaprasad A."/>
            <person name="Mourier T."/>
            <person name="Naeem R."/>
            <person name="Malas T.B."/>
            <person name="Moussa E."/>
            <person name="Panigrahi A."/>
            <person name="Vermont S.J."/>
            <person name="Otto T.D."/>
            <person name="Wastling J."/>
            <person name="Pain A."/>
        </authorList>
    </citation>
    <scope>NUCLEOTIDE SEQUENCE</scope>
    <source>
        <strain evidence="2">Liverpool</strain>
    </source>
</reference>
<feature type="region of interest" description="Disordered" evidence="1">
    <location>
        <begin position="239"/>
        <end position="288"/>
    </location>
</feature>
<accession>A0A0F7UAN1</accession>
<evidence type="ECO:0000313" key="2">
    <source>
        <dbReference type="EMBL" id="CEL65432.1"/>
    </source>
</evidence>
<feature type="compositionally biased region" description="Low complexity" evidence="1">
    <location>
        <begin position="535"/>
        <end position="577"/>
    </location>
</feature>
<evidence type="ECO:0000256" key="1">
    <source>
        <dbReference type="SAM" id="MobiDB-lite"/>
    </source>
</evidence>
<feature type="region of interest" description="Disordered" evidence="1">
    <location>
        <begin position="342"/>
        <end position="649"/>
    </location>
</feature>
<feature type="compositionally biased region" description="Basic and acidic residues" evidence="1">
    <location>
        <begin position="519"/>
        <end position="529"/>
    </location>
</feature>
<feature type="compositionally biased region" description="Basic and acidic residues" evidence="1">
    <location>
        <begin position="503"/>
        <end position="512"/>
    </location>
</feature>
<feature type="compositionally biased region" description="Basic and acidic residues" evidence="1">
    <location>
        <begin position="100"/>
        <end position="110"/>
    </location>
</feature>
<dbReference type="PROSITE" id="PS51257">
    <property type="entry name" value="PROKAR_LIPOPROTEIN"/>
    <property type="match status" value="1"/>
</dbReference>
<gene>
    <name evidence="2" type="ORF">BN1204_012760</name>
</gene>
<proteinExistence type="predicted"/>
<feature type="compositionally biased region" description="Basic and acidic residues" evidence="1">
    <location>
        <begin position="57"/>
        <end position="69"/>
    </location>
</feature>
<protein>
    <submittedName>
        <fullName evidence="2">Uncharacterized protein</fullName>
    </submittedName>
</protein>